<evidence type="ECO:0000256" key="1">
    <source>
        <dbReference type="SAM" id="MobiDB-lite"/>
    </source>
</evidence>
<feature type="region of interest" description="Disordered" evidence="1">
    <location>
        <begin position="218"/>
        <end position="252"/>
    </location>
</feature>
<comment type="caution">
    <text evidence="2">The sequence shown here is derived from an EMBL/GenBank/DDBJ whole genome shotgun (WGS) entry which is preliminary data.</text>
</comment>
<name>A0A813ITA7_POLGL</name>
<dbReference type="EMBL" id="CAJNNW010013617">
    <property type="protein sequence ID" value="CAE8655577.1"/>
    <property type="molecule type" value="Genomic_DNA"/>
</dbReference>
<dbReference type="AlphaFoldDB" id="A0A813ITA7"/>
<accession>A0A813ITA7</accession>
<dbReference type="Proteomes" id="UP000626109">
    <property type="component" value="Unassembled WGS sequence"/>
</dbReference>
<reference evidence="2" key="1">
    <citation type="submission" date="2021-02" db="EMBL/GenBank/DDBJ databases">
        <authorList>
            <person name="Dougan E. K."/>
            <person name="Rhodes N."/>
            <person name="Thang M."/>
            <person name="Chan C."/>
        </authorList>
    </citation>
    <scope>NUCLEOTIDE SEQUENCE</scope>
</reference>
<organism evidence="2 3">
    <name type="scientific">Polarella glacialis</name>
    <name type="common">Dinoflagellate</name>
    <dbReference type="NCBI Taxonomy" id="89957"/>
    <lineage>
        <taxon>Eukaryota</taxon>
        <taxon>Sar</taxon>
        <taxon>Alveolata</taxon>
        <taxon>Dinophyceae</taxon>
        <taxon>Suessiales</taxon>
        <taxon>Suessiaceae</taxon>
        <taxon>Polarella</taxon>
    </lineage>
</organism>
<sequence length="418" mass="47717">SQLARAAARHVSRQAFGSEARLRLRAGTWRHLEVPQEPTSPKERGSVSPQRRSIIQRATSVVNLESKVAPRTSAVANLQLAEHVARIPSYTVITLECPIPADKEALKMMRQVELLEGVLLGKVRRMRAKRTAKILQAALTSWWPLKIVRVFRNFSLSAKKVQRFVRAALRRLKFVVLCVEMEMLKIEREIVTEKLMQKASLQVQQEMKEKRELQELVHGQRVEAEAPQEKRGRTKSRAAEDHNRSSSKNLEFTAPQPLVLEEQVTKDLLPHSWRATLAEHELRVKRGRIIRDLAVWRLDMSSYEWEVEQWREQKKMDSNMTMAVPTPPVYPPHVPSKEELVEIILMFREERDSDNPFKPKIVITRGLSVLEASSGPLADGKAGDEAAFQALMRAKLASSAGRPRAQACQSSAPWFFRK</sequence>
<gene>
    <name evidence="2" type="ORF">PGLA2088_LOCUS11677</name>
</gene>
<feature type="region of interest" description="Disordered" evidence="1">
    <location>
        <begin position="32"/>
        <end position="51"/>
    </location>
</feature>
<proteinExistence type="predicted"/>
<protein>
    <submittedName>
        <fullName evidence="2">Uncharacterized protein</fullName>
    </submittedName>
</protein>
<feature type="compositionally biased region" description="Basic and acidic residues" evidence="1">
    <location>
        <begin position="32"/>
        <end position="45"/>
    </location>
</feature>
<feature type="non-terminal residue" evidence="2">
    <location>
        <position position="1"/>
    </location>
</feature>
<feature type="compositionally biased region" description="Basic and acidic residues" evidence="1">
    <location>
        <begin position="218"/>
        <end position="244"/>
    </location>
</feature>
<evidence type="ECO:0000313" key="2">
    <source>
        <dbReference type="EMBL" id="CAE8655577.1"/>
    </source>
</evidence>
<feature type="non-terminal residue" evidence="2">
    <location>
        <position position="418"/>
    </location>
</feature>
<evidence type="ECO:0000313" key="3">
    <source>
        <dbReference type="Proteomes" id="UP000626109"/>
    </source>
</evidence>